<proteinExistence type="inferred from homology"/>
<dbReference type="InterPro" id="IPR006913">
    <property type="entry name" value="CENP-V/GFA"/>
</dbReference>
<dbReference type="PROSITE" id="PS51891">
    <property type="entry name" value="CENP_V_GFA"/>
    <property type="match status" value="1"/>
</dbReference>
<evidence type="ECO:0000313" key="6">
    <source>
        <dbReference type="EMBL" id="MFD0985831.1"/>
    </source>
</evidence>
<dbReference type="EMBL" id="JBHTJO010000001">
    <property type="protein sequence ID" value="MFD0985831.1"/>
    <property type="molecule type" value="Genomic_DNA"/>
</dbReference>
<dbReference type="PANTHER" id="PTHR33337:SF40">
    <property type="entry name" value="CENP-V_GFA DOMAIN-CONTAINING PROTEIN-RELATED"/>
    <property type="match status" value="1"/>
</dbReference>
<dbReference type="RefSeq" id="WP_379084841.1">
    <property type="nucleotide sequence ID" value="NZ_JBHTJO010000001.1"/>
</dbReference>
<dbReference type="Proteomes" id="UP001597102">
    <property type="component" value="Unassembled WGS sequence"/>
</dbReference>
<keyword evidence="3" id="KW-0862">Zinc</keyword>
<dbReference type="InterPro" id="IPR011057">
    <property type="entry name" value="Mss4-like_sf"/>
</dbReference>
<dbReference type="Pfam" id="PF04828">
    <property type="entry name" value="GFA"/>
    <property type="match status" value="1"/>
</dbReference>
<evidence type="ECO:0000256" key="2">
    <source>
        <dbReference type="ARBA" id="ARBA00022723"/>
    </source>
</evidence>
<evidence type="ECO:0000259" key="5">
    <source>
        <dbReference type="PROSITE" id="PS51891"/>
    </source>
</evidence>
<sequence length="130" mass="14175">MSEKRRGGCLCGDVTYEISGNVSDAIACHCRQCAKTSGHFAVNFTCAPDQIEIADRGSLTWFRSSDDAERGFCNRCGSSLFWRSESEPDFYVAAGSLTPPTGIQLGQHIFVGSKSDYYGLDDDLPKSETV</sequence>
<organism evidence="6 7">
    <name type="scientific">Methyloligella solikamskensis</name>
    <dbReference type="NCBI Taxonomy" id="1177756"/>
    <lineage>
        <taxon>Bacteria</taxon>
        <taxon>Pseudomonadati</taxon>
        <taxon>Pseudomonadota</taxon>
        <taxon>Alphaproteobacteria</taxon>
        <taxon>Hyphomicrobiales</taxon>
        <taxon>Hyphomicrobiaceae</taxon>
        <taxon>Methyloligella</taxon>
    </lineage>
</organism>
<accession>A0ABW3J698</accession>
<comment type="similarity">
    <text evidence="1">Belongs to the Gfa family.</text>
</comment>
<dbReference type="PANTHER" id="PTHR33337">
    <property type="entry name" value="GFA DOMAIN-CONTAINING PROTEIN"/>
    <property type="match status" value="1"/>
</dbReference>
<protein>
    <submittedName>
        <fullName evidence="6">GFA family protein</fullName>
    </submittedName>
</protein>
<keyword evidence="7" id="KW-1185">Reference proteome</keyword>
<feature type="domain" description="CENP-V/GFA" evidence="5">
    <location>
        <begin position="5"/>
        <end position="119"/>
    </location>
</feature>
<dbReference type="Gene3D" id="3.90.1590.10">
    <property type="entry name" value="glutathione-dependent formaldehyde- activating enzyme (gfa)"/>
    <property type="match status" value="1"/>
</dbReference>
<comment type="caution">
    <text evidence="6">The sequence shown here is derived from an EMBL/GenBank/DDBJ whole genome shotgun (WGS) entry which is preliminary data.</text>
</comment>
<evidence type="ECO:0000256" key="3">
    <source>
        <dbReference type="ARBA" id="ARBA00022833"/>
    </source>
</evidence>
<evidence type="ECO:0000256" key="4">
    <source>
        <dbReference type="ARBA" id="ARBA00023239"/>
    </source>
</evidence>
<name>A0ABW3J698_9HYPH</name>
<keyword evidence="4" id="KW-0456">Lyase</keyword>
<evidence type="ECO:0000313" key="7">
    <source>
        <dbReference type="Proteomes" id="UP001597102"/>
    </source>
</evidence>
<keyword evidence="2" id="KW-0479">Metal-binding</keyword>
<dbReference type="SUPFAM" id="SSF51316">
    <property type="entry name" value="Mss4-like"/>
    <property type="match status" value="1"/>
</dbReference>
<evidence type="ECO:0000256" key="1">
    <source>
        <dbReference type="ARBA" id="ARBA00005495"/>
    </source>
</evidence>
<gene>
    <name evidence="6" type="ORF">ACFQ2F_01825</name>
</gene>
<reference evidence="7" key="1">
    <citation type="journal article" date="2019" name="Int. J. Syst. Evol. Microbiol.">
        <title>The Global Catalogue of Microorganisms (GCM) 10K type strain sequencing project: providing services to taxonomists for standard genome sequencing and annotation.</title>
        <authorList>
            <consortium name="The Broad Institute Genomics Platform"/>
            <consortium name="The Broad Institute Genome Sequencing Center for Infectious Disease"/>
            <person name="Wu L."/>
            <person name="Ma J."/>
        </authorList>
    </citation>
    <scope>NUCLEOTIDE SEQUENCE [LARGE SCALE GENOMIC DNA]</scope>
    <source>
        <strain evidence="7">CCUG 61697</strain>
    </source>
</reference>